<sequence length="500" mass="56609">MSQPARAADAPPQRGDWERHKRRIAQLYLEENKPLREVADAMRTEHNFTATPKMYKQRFHQWDFRKNLKAGEVKKYKVQTAAGHETHLPVVHGRKLGSKRLKSLVVKSNKSLSRSPGSESSYGTPTPTTPGPATPLPGTISAPDDVRLAENSIRAVVAYSRTQLNDQLWNLANYDEKLTGTYFWSQGINLAAYKIAEKRDLAANFQVLNKSCDEFRSVLKKQDPLLVWATYNAILQLSNVGEDIAKSFAKLAAGLSQIHFGRSHPMTVLWSSVRRMSVQDVQKLALPITDAQFGLFHDDSRPGNSFWPKHTINVAKKLHDLGLITPEQTHQKLNYALQWIQQNPGPDIQVAEERLNSTRMFIACIYIDHKEYSKSDAVLSEVERWKDNGGLISDNQLVNCTEIRAELEWKMGNNDRSEFLYKKALATAQELLWEKDPGRIGFSFSALENFYIETGNEDAAETVRAAYNAHLQLFVGDAEEGNMLMEDTRVQELSDYESDG</sequence>
<evidence type="ECO:0000313" key="4">
    <source>
        <dbReference type="Proteomes" id="UP000758603"/>
    </source>
</evidence>
<name>A0A9P9A0K4_9PEZI</name>
<gene>
    <name evidence="3" type="ORF">BKA67DRAFT_555084</name>
</gene>
<dbReference type="EMBL" id="JAGPXC010000002">
    <property type="protein sequence ID" value="KAH6657363.1"/>
    <property type="molecule type" value="Genomic_DNA"/>
</dbReference>
<evidence type="ECO:0000259" key="2">
    <source>
        <dbReference type="Pfam" id="PF14420"/>
    </source>
</evidence>
<proteinExistence type="predicted"/>
<reference evidence="3" key="1">
    <citation type="journal article" date="2021" name="Nat. Commun.">
        <title>Genetic determinants of endophytism in the Arabidopsis root mycobiome.</title>
        <authorList>
            <person name="Mesny F."/>
            <person name="Miyauchi S."/>
            <person name="Thiergart T."/>
            <person name="Pickel B."/>
            <person name="Atanasova L."/>
            <person name="Karlsson M."/>
            <person name="Huettel B."/>
            <person name="Barry K.W."/>
            <person name="Haridas S."/>
            <person name="Chen C."/>
            <person name="Bauer D."/>
            <person name="Andreopoulos W."/>
            <person name="Pangilinan J."/>
            <person name="LaButti K."/>
            <person name="Riley R."/>
            <person name="Lipzen A."/>
            <person name="Clum A."/>
            <person name="Drula E."/>
            <person name="Henrissat B."/>
            <person name="Kohler A."/>
            <person name="Grigoriev I.V."/>
            <person name="Martin F.M."/>
            <person name="Hacquard S."/>
        </authorList>
    </citation>
    <scope>NUCLEOTIDE SEQUENCE</scope>
    <source>
        <strain evidence="3">MPI-SDFR-AT-0073</strain>
    </source>
</reference>
<feature type="region of interest" description="Disordered" evidence="1">
    <location>
        <begin position="107"/>
        <end position="141"/>
    </location>
</feature>
<accession>A0A9P9A0K4</accession>
<protein>
    <submittedName>
        <fullName evidence="3">Clr5 domain-containing protein</fullName>
    </submittedName>
</protein>
<dbReference type="AlphaFoldDB" id="A0A9P9A0K4"/>
<comment type="caution">
    <text evidence="3">The sequence shown here is derived from an EMBL/GenBank/DDBJ whole genome shotgun (WGS) entry which is preliminary data.</text>
</comment>
<dbReference type="OrthoDB" id="5308957at2759"/>
<dbReference type="PANTHER" id="PTHR38788:SF3">
    <property type="entry name" value="CLR5 DOMAIN-CONTAINING PROTEIN"/>
    <property type="match status" value="1"/>
</dbReference>
<keyword evidence="4" id="KW-1185">Reference proteome</keyword>
<dbReference type="Pfam" id="PF14420">
    <property type="entry name" value="Clr5"/>
    <property type="match status" value="1"/>
</dbReference>
<evidence type="ECO:0000313" key="3">
    <source>
        <dbReference type="EMBL" id="KAH6657363.1"/>
    </source>
</evidence>
<dbReference type="PANTHER" id="PTHR38788">
    <property type="entry name" value="CLR5 DOMAIN-CONTAINING PROTEIN"/>
    <property type="match status" value="1"/>
</dbReference>
<dbReference type="Proteomes" id="UP000758603">
    <property type="component" value="Unassembled WGS sequence"/>
</dbReference>
<feature type="domain" description="Clr5" evidence="2">
    <location>
        <begin position="16"/>
        <end position="66"/>
    </location>
</feature>
<feature type="compositionally biased region" description="Low complexity" evidence="1">
    <location>
        <begin position="107"/>
        <end position="126"/>
    </location>
</feature>
<dbReference type="InterPro" id="IPR025676">
    <property type="entry name" value="Clr5_dom"/>
</dbReference>
<dbReference type="RefSeq" id="XP_045961597.1">
    <property type="nucleotide sequence ID" value="XM_046102042.1"/>
</dbReference>
<evidence type="ECO:0000256" key="1">
    <source>
        <dbReference type="SAM" id="MobiDB-lite"/>
    </source>
</evidence>
<dbReference type="GeneID" id="70130934"/>
<organism evidence="3 4">
    <name type="scientific">Truncatella angustata</name>
    <dbReference type="NCBI Taxonomy" id="152316"/>
    <lineage>
        <taxon>Eukaryota</taxon>
        <taxon>Fungi</taxon>
        <taxon>Dikarya</taxon>
        <taxon>Ascomycota</taxon>
        <taxon>Pezizomycotina</taxon>
        <taxon>Sordariomycetes</taxon>
        <taxon>Xylariomycetidae</taxon>
        <taxon>Amphisphaeriales</taxon>
        <taxon>Sporocadaceae</taxon>
        <taxon>Truncatella</taxon>
    </lineage>
</organism>